<dbReference type="SUPFAM" id="SSF49842">
    <property type="entry name" value="TNF-like"/>
    <property type="match status" value="1"/>
</dbReference>
<dbReference type="Gene3D" id="2.60.120.40">
    <property type="match status" value="1"/>
</dbReference>
<dbReference type="InterPro" id="IPR008983">
    <property type="entry name" value="Tumour_necrosis_fac-like_dom"/>
</dbReference>
<gene>
    <name evidence="3" type="ORF">ACFFJ8_04700</name>
</gene>
<dbReference type="Pfam" id="PF01391">
    <property type="entry name" value="Collagen"/>
    <property type="match status" value="1"/>
</dbReference>
<dbReference type="PANTHER" id="PTHR24637">
    <property type="entry name" value="COLLAGEN"/>
    <property type="match status" value="1"/>
</dbReference>
<reference evidence="3 4" key="1">
    <citation type="submission" date="2024-09" db="EMBL/GenBank/DDBJ databases">
        <authorList>
            <person name="Sun Q."/>
            <person name="Mori K."/>
        </authorList>
    </citation>
    <scope>NUCLEOTIDE SEQUENCE [LARGE SCALE GENOMIC DNA]</scope>
    <source>
        <strain evidence="3 4">CCM 4839</strain>
    </source>
</reference>
<name>A0ABV6J473_9BACL</name>
<proteinExistence type="predicted"/>
<evidence type="ECO:0000313" key="4">
    <source>
        <dbReference type="Proteomes" id="UP001589818"/>
    </source>
</evidence>
<dbReference type="InterPro" id="IPR036582">
    <property type="entry name" value="Mao_N_sf"/>
</dbReference>
<comment type="caution">
    <text evidence="3">The sequence shown here is derived from an EMBL/GenBank/DDBJ whole genome shotgun (WGS) entry which is preliminary data.</text>
</comment>
<dbReference type="Pfam" id="PF07833">
    <property type="entry name" value="Cu_amine_oxidN1"/>
    <property type="match status" value="2"/>
</dbReference>
<feature type="region of interest" description="Disordered" evidence="1">
    <location>
        <begin position="197"/>
        <end position="323"/>
    </location>
</feature>
<dbReference type="RefSeq" id="WP_204821008.1">
    <property type="nucleotide sequence ID" value="NZ_JBHLVF010000009.1"/>
</dbReference>
<evidence type="ECO:0000259" key="2">
    <source>
        <dbReference type="Pfam" id="PF07833"/>
    </source>
</evidence>
<dbReference type="InterPro" id="IPR012854">
    <property type="entry name" value="Cu_amine_oxidase-like_N"/>
</dbReference>
<feature type="compositionally biased region" description="Low complexity" evidence="1">
    <location>
        <begin position="247"/>
        <end position="312"/>
    </location>
</feature>
<accession>A0ABV6J473</accession>
<keyword evidence="4" id="KW-1185">Reference proteome</keyword>
<dbReference type="Gene3D" id="3.30.457.10">
    <property type="entry name" value="Copper amine oxidase-like, N-terminal domain"/>
    <property type="match status" value="1"/>
</dbReference>
<organism evidence="3 4">
    <name type="scientific">Paenibacillus mendelii</name>
    <dbReference type="NCBI Taxonomy" id="206163"/>
    <lineage>
        <taxon>Bacteria</taxon>
        <taxon>Bacillati</taxon>
        <taxon>Bacillota</taxon>
        <taxon>Bacilli</taxon>
        <taxon>Bacillales</taxon>
        <taxon>Paenibacillaceae</taxon>
        <taxon>Paenibacillus</taxon>
    </lineage>
</organism>
<feature type="domain" description="Copper amine oxidase-like N-terminal" evidence="2">
    <location>
        <begin position="66"/>
        <end position="128"/>
    </location>
</feature>
<protein>
    <submittedName>
        <fullName evidence="3">Stalk domain-containing protein</fullName>
    </submittedName>
</protein>
<dbReference type="EMBL" id="JBHLVF010000009">
    <property type="protein sequence ID" value="MFC0390672.1"/>
    <property type="molecule type" value="Genomic_DNA"/>
</dbReference>
<evidence type="ECO:0000313" key="3">
    <source>
        <dbReference type="EMBL" id="MFC0390672.1"/>
    </source>
</evidence>
<evidence type="ECO:0000256" key="1">
    <source>
        <dbReference type="SAM" id="MobiDB-lite"/>
    </source>
</evidence>
<feature type="domain" description="Copper amine oxidase-like N-terminal" evidence="2">
    <location>
        <begin position="160"/>
        <end position="198"/>
    </location>
</feature>
<dbReference type="InterPro" id="IPR008160">
    <property type="entry name" value="Collagen"/>
</dbReference>
<sequence>MYGRTTKAGVMYKVKIKFSKGRFKVMKKNLSALLVFVLIVFCVSALPAAAETVSKQGKVTITPIDVDGKKTEADILSISFNNSLYLPLRATSQLLGFKISWNQEDRAVYITTGSTTSVASTNNENGIKVGVTVSVLKSNTSIYVDGKPVQLLDTNQNRIYPVSFNNNLYLPIRALATSLGLEIEWDSMNGQVNINTQATDKLKGEKGETGPQGPEGDKGDKGDKGDPGYSGPEGPKGDKGNKGDSGAAGPEGPKGDPGAAGPQGDPGPAGSQGPAGPAGPQGDPGPAGSQGPAGPAGPQGDPGPAGAQGPAGTSFTSEGFSASGTTSSIASSTLFTNWSEASPYYASPAFNPITGIFTVPATGKYAIHATVNYKTNAAVSVSLGSGIDPVFTVKKNGNTDLIKGYMPILDVNIALVLTIRTVLSSATVTLSGDVELQAGDQVGLYYEADGLTLGFSTDTVWSIHRLS</sequence>
<dbReference type="Proteomes" id="UP001589818">
    <property type="component" value="Unassembled WGS sequence"/>
</dbReference>
<feature type="compositionally biased region" description="Basic and acidic residues" evidence="1">
    <location>
        <begin position="215"/>
        <end position="226"/>
    </location>
</feature>
<dbReference type="SUPFAM" id="SSF55383">
    <property type="entry name" value="Copper amine oxidase, domain N"/>
    <property type="match status" value="1"/>
</dbReference>